<gene>
    <name evidence="1" type="ORF">An16g03900</name>
</gene>
<dbReference type="RefSeq" id="XP_059604770.1">
    <property type="nucleotide sequence ID" value="XM_059745068.1"/>
</dbReference>
<proteinExistence type="predicted"/>
<reference evidence="1" key="2">
    <citation type="submission" date="2025-08" db="UniProtKB">
        <authorList>
            <consortium name="RefSeq"/>
        </authorList>
    </citation>
    <scope>IDENTIFICATION</scope>
</reference>
<dbReference type="GeneID" id="84593385"/>
<evidence type="ECO:0000313" key="1">
    <source>
        <dbReference type="RefSeq" id="XP_059604770.1"/>
    </source>
</evidence>
<reference evidence="1" key="1">
    <citation type="submission" date="2025-02" db="EMBL/GenBank/DDBJ databases">
        <authorList>
            <consortium name="NCBI Genome Project"/>
        </authorList>
    </citation>
    <scope>NUCLEOTIDE SEQUENCE</scope>
</reference>
<dbReference type="VEuPathDB" id="FungiDB:An16g03900"/>
<sequence length="150" mass="16982">MKSHRNRSNPSTGPMSSLPQDPSPWWWCCDSLYTCFSAYFLIKSVPLGTTIVKQDSFADFLIDTSMANQLDAHRASMNASELVDILQWKIYDVGKSKTLPYVCTLGIAIATVKYIHCRVGYVEDCLLRTYLDAVPISIQIRSYYLNTNLP</sequence>
<dbReference type="AlphaFoldDB" id="A0AAJ8BYX1"/>
<dbReference type="KEGG" id="ang:An16g03900"/>
<organism evidence="1">
    <name type="scientific">Aspergillus niger</name>
    <dbReference type="NCBI Taxonomy" id="5061"/>
    <lineage>
        <taxon>Eukaryota</taxon>
        <taxon>Fungi</taxon>
        <taxon>Dikarya</taxon>
        <taxon>Ascomycota</taxon>
        <taxon>Pezizomycotina</taxon>
        <taxon>Eurotiomycetes</taxon>
        <taxon>Eurotiomycetidae</taxon>
        <taxon>Eurotiales</taxon>
        <taxon>Aspergillaceae</taxon>
        <taxon>Aspergillus</taxon>
        <taxon>Aspergillus subgen. Circumdati</taxon>
    </lineage>
</organism>
<name>A0AAJ8BYX1_ASPNG</name>
<protein>
    <submittedName>
        <fullName evidence="1">Uncharacterized protein</fullName>
    </submittedName>
</protein>
<accession>A0AAJ8BYX1</accession>